<protein>
    <submittedName>
        <fullName evidence="1">Uncharacterized protein</fullName>
    </submittedName>
</protein>
<dbReference type="AlphaFoldDB" id="A0A7S1ICJ6"/>
<proteinExistence type="predicted"/>
<sequence length="166" mass="17500">MHVALTRCTQVALESIKRIVSGGSIVSIESVDGIDSIGSLSPHASIVCDLAHRWVTRSHASLVKCHRSSQVCVCVGLTTALGLTIALGLMTALGRTTALEALKALKALKAMRALAALKALKVLKVLVYSPLTLPLSAIEHIGGSLDLVLSSSNIFVAPKYVYVWVT</sequence>
<reference evidence="1" key="1">
    <citation type="submission" date="2021-01" db="EMBL/GenBank/DDBJ databases">
        <authorList>
            <person name="Corre E."/>
            <person name="Pelletier E."/>
            <person name="Niang G."/>
            <person name="Scheremetjew M."/>
            <person name="Finn R."/>
            <person name="Kale V."/>
            <person name="Holt S."/>
            <person name="Cochrane G."/>
            <person name="Meng A."/>
            <person name="Brown T."/>
            <person name="Cohen L."/>
        </authorList>
    </citation>
    <scope>NUCLEOTIDE SEQUENCE</scope>
    <source>
        <strain evidence="1">NIES-381</strain>
    </source>
</reference>
<organism evidence="1">
    <name type="scientific">Eutreptiella gymnastica</name>
    <dbReference type="NCBI Taxonomy" id="73025"/>
    <lineage>
        <taxon>Eukaryota</taxon>
        <taxon>Discoba</taxon>
        <taxon>Euglenozoa</taxon>
        <taxon>Euglenida</taxon>
        <taxon>Spirocuta</taxon>
        <taxon>Euglenophyceae</taxon>
        <taxon>Eutreptiales</taxon>
        <taxon>Eutreptiaceae</taxon>
        <taxon>Eutreptiella</taxon>
    </lineage>
</organism>
<gene>
    <name evidence="1" type="ORF">EGYM00392_LOCUS19335</name>
</gene>
<evidence type="ECO:0000313" key="1">
    <source>
        <dbReference type="EMBL" id="CAD9008241.1"/>
    </source>
</evidence>
<name>A0A7S1ICJ6_9EUGL</name>
<dbReference type="EMBL" id="HBGA01052587">
    <property type="protein sequence ID" value="CAD9008241.1"/>
    <property type="molecule type" value="Transcribed_RNA"/>
</dbReference>
<accession>A0A7S1ICJ6</accession>